<proteinExistence type="predicted"/>
<protein>
    <recommendedName>
        <fullName evidence="4">Heterokaryon incompatibility domain-containing protein</fullName>
    </recommendedName>
</protein>
<evidence type="ECO:0000313" key="2">
    <source>
        <dbReference type="EMBL" id="KAK0443374.1"/>
    </source>
</evidence>
<dbReference type="Proteomes" id="UP001175211">
    <property type="component" value="Unassembled WGS sequence"/>
</dbReference>
<dbReference type="RefSeq" id="XP_060324693.1">
    <property type="nucleotide sequence ID" value="XM_060478292.1"/>
</dbReference>
<sequence length="667" mass="75944">MASARPFSSWDMASNPSGSTASLQTCLGTAPHRPPELTIEYLMDGAKWYLRYFDDITFKSGVAIALDHYKYENMPEVTLSAPTETGQMASIPVRSQQSYTGRKPVIPSTLADTPCANFTVQKLLKKFNTTLGTSYTRPTGGVYSALEDCISKNYDFGTAYAHLRPFWNDLEKLTTIVDELSNREVRYQKMLQDVLVEDRIISTSVPPRRVWDLYSNRVVPYWVARQWPWGISHSWADEDDREDALTPINGREWPVPIPKGTSLNLIRIEMLNLGAEYAWLDVLCLRQKGGLRAREDLREKEWKVDVPTIGGVYHNRYAEVVFYLSGLGPPLNSKADDLVSDRCWFKRAWTLQEMPSSEHPVIIGGDTGDTGLRDKLEKLLWSLKNNGRTYDVLPQMQKRVSTKSVDKVVGLAYLLRSDFMPAYYESQSEEDAWTALVAVAGGWSQAELLFLYPKPGDGNKIWRPSWKQVMTEELPTRSPLLYRWASETYVDSYPGKHAYIIESASVRGLSKGDSQGKDRRGHIIVKDNTGTECIFDIVARHQYPIPDDSYTLLGTIGLSEAADVLLCVCWVVGRRLQDQRLKKLSVFEMHDFEEMHDPQRMFRPRYNQTSLPDGVLDSPVRTRRSPLRPPHQPRVRERFGFNNRTPVKMTSMVFRGIATKAPVTFLA</sequence>
<reference evidence="2" key="1">
    <citation type="submission" date="2023-06" db="EMBL/GenBank/DDBJ databases">
        <authorList>
            <consortium name="Lawrence Berkeley National Laboratory"/>
            <person name="Ahrendt S."/>
            <person name="Sahu N."/>
            <person name="Indic B."/>
            <person name="Wong-Bajracharya J."/>
            <person name="Merenyi Z."/>
            <person name="Ke H.-M."/>
            <person name="Monk M."/>
            <person name="Kocsube S."/>
            <person name="Drula E."/>
            <person name="Lipzen A."/>
            <person name="Balint B."/>
            <person name="Henrissat B."/>
            <person name="Andreopoulos B."/>
            <person name="Martin F.M."/>
            <person name="Harder C.B."/>
            <person name="Rigling D."/>
            <person name="Ford K.L."/>
            <person name="Foster G.D."/>
            <person name="Pangilinan J."/>
            <person name="Papanicolaou A."/>
            <person name="Barry K."/>
            <person name="LaButti K."/>
            <person name="Viragh M."/>
            <person name="Koriabine M."/>
            <person name="Yan M."/>
            <person name="Riley R."/>
            <person name="Champramary S."/>
            <person name="Plett K.L."/>
            <person name="Tsai I.J."/>
            <person name="Slot J."/>
            <person name="Sipos G."/>
            <person name="Plett J."/>
            <person name="Nagy L.G."/>
            <person name="Grigoriev I.V."/>
        </authorList>
    </citation>
    <scope>NUCLEOTIDE SEQUENCE</scope>
    <source>
        <strain evidence="2">CCBAS 213</strain>
    </source>
</reference>
<name>A0AA39MRI7_ARMTA</name>
<comment type="caution">
    <text evidence="2">The sequence shown here is derived from an EMBL/GenBank/DDBJ whole genome shotgun (WGS) entry which is preliminary data.</text>
</comment>
<dbReference type="AlphaFoldDB" id="A0AA39MRI7"/>
<feature type="region of interest" description="Disordered" evidence="1">
    <location>
        <begin position="613"/>
        <end position="637"/>
    </location>
</feature>
<dbReference type="GeneID" id="85361840"/>
<evidence type="ECO:0000313" key="3">
    <source>
        <dbReference type="Proteomes" id="UP001175211"/>
    </source>
</evidence>
<organism evidence="2 3">
    <name type="scientific">Armillaria tabescens</name>
    <name type="common">Ringless honey mushroom</name>
    <name type="synonym">Agaricus tabescens</name>
    <dbReference type="NCBI Taxonomy" id="1929756"/>
    <lineage>
        <taxon>Eukaryota</taxon>
        <taxon>Fungi</taxon>
        <taxon>Dikarya</taxon>
        <taxon>Basidiomycota</taxon>
        <taxon>Agaricomycotina</taxon>
        <taxon>Agaricomycetes</taxon>
        <taxon>Agaricomycetidae</taxon>
        <taxon>Agaricales</taxon>
        <taxon>Marasmiineae</taxon>
        <taxon>Physalacriaceae</taxon>
        <taxon>Desarmillaria</taxon>
    </lineage>
</organism>
<dbReference type="EMBL" id="JAUEPS010000059">
    <property type="protein sequence ID" value="KAK0443374.1"/>
    <property type="molecule type" value="Genomic_DNA"/>
</dbReference>
<evidence type="ECO:0008006" key="4">
    <source>
        <dbReference type="Google" id="ProtNLM"/>
    </source>
</evidence>
<gene>
    <name evidence="2" type="ORF">EV420DRAFT_1649307</name>
</gene>
<keyword evidence="3" id="KW-1185">Reference proteome</keyword>
<feature type="compositionally biased region" description="Polar residues" evidence="1">
    <location>
        <begin position="11"/>
        <end position="27"/>
    </location>
</feature>
<evidence type="ECO:0000256" key="1">
    <source>
        <dbReference type="SAM" id="MobiDB-lite"/>
    </source>
</evidence>
<accession>A0AA39MRI7</accession>
<feature type="region of interest" description="Disordered" evidence="1">
    <location>
        <begin position="1"/>
        <end position="27"/>
    </location>
</feature>